<dbReference type="EMBL" id="JACMSC010000012">
    <property type="protein sequence ID" value="KAG6497245.1"/>
    <property type="molecule type" value="Genomic_DNA"/>
</dbReference>
<dbReference type="CDD" id="cd02851">
    <property type="entry name" value="E_set_GO_C"/>
    <property type="match status" value="1"/>
</dbReference>
<dbReference type="Pfam" id="PF07250">
    <property type="entry name" value="Glyoxal_oxid_N"/>
    <property type="match status" value="1"/>
</dbReference>
<dbReference type="InterPro" id="IPR009880">
    <property type="entry name" value="Glyoxal_oxidase_N"/>
</dbReference>
<gene>
    <name evidence="10" type="ORF">ZIOFF_045139</name>
</gene>
<dbReference type="AlphaFoldDB" id="A0A8J5L0S4"/>
<dbReference type="OrthoDB" id="2019572at2759"/>
<comment type="subcellular location">
    <subcellularLocation>
        <location evidence="1">Secreted</location>
    </subcellularLocation>
</comment>
<proteinExistence type="predicted"/>
<evidence type="ECO:0000259" key="8">
    <source>
        <dbReference type="Pfam" id="PF07250"/>
    </source>
</evidence>
<feature type="signal peptide" evidence="7">
    <location>
        <begin position="1"/>
        <end position="29"/>
    </location>
</feature>
<evidence type="ECO:0000256" key="4">
    <source>
        <dbReference type="ARBA" id="ARBA00023002"/>
    </source>
</evidence>
<dbReference type="Pfam" id="PF09118">
    <property type="entry name" value="GO-like_E_set"/>
    <property type="match status" value="1"/>
</dbReference>
<feature type="domain" description="Glyoxal oxidase N-terminal" evidence="8">
    <location>
        <begin position="48"/>
        <end position="435"/>
    </location>
</feature>
<dbReference type="InterPro" id="IPR015202">
    <property type="entry name" value="GO-like_E_set"/>
</dbReference>
<dbReference type="PANTHER" id="PTHR32208:SF62">
    <property type="entry name" value="OXIDASE, PUTATIVE, EXPRESSED-RELATED"/>
    <property type="match status" value="1"/>
</dbReference>
<evidence type="ECO:0000256" key="7">
    <source>
        <dbReference type="SAM" id="SignalP"/>
    </source>
</evidence>
<keyword evidence="4" id="KW-0560">Oxidoreductase</keyword>
<dbReference type="GO" id="GO:0016491">
    <property type="term" value="F:oxidoreductase activity"/>
    <property type="evidence" value="ECO:0007669"/>
    <property type="project" value="UniProtKB-KW"/>
</dbReference>
<dbReference type="GO" id="GO:0005615">
    <property type="term" value="C:extracellular space"/>
    <property type="evidence" value="ECO:0007669"/>
    <property type="project" value="UniProtKB-ARBA"/>
</dbReference>
<dbReference type="PANTHER" id="PTHR32208">
    <property type="entry name" value="SECRETED PROTEIN-RELATED"/>
    <property type="match status" value="1"/>
</dbReference>
<evidence type="ECO:0000313" key="10">
    <source>
        <dbReference type="EMBL" id="KAG6497245.1"/>
    </source>
</evidence>
<accession>A0A8J5L0S4</accession>
<evidence type="ECO:0000313" key="11">
    <source>
        <dbReference type="Proteomes" id="UP000734854"/>
    </source>
</evidence>
<keyword evidence="2" id="KW-0964">Secreted</keyword>
<feature type="chain" id="PRO_5035188991" description="Aldehyde oxidase GLOX" evidence="7">
    <location>
        <begin position="30"/>
        <end position="548"/>
    </location>
</feature>
<evidence type="ECO:0000256" key="6">
    <source>
        <dbReference type="ARBA" id="ARBA00077505"/>
    </source>
</evidence>
<dbReference type="Proteomes" id="UP000734854">
    <property type="component" value="Unassembled WGS sequence"/>
</dbReference>
<evidence type="ECO:0000256" key="3">
    <source>
        <dbReference type="ARBA" id="ARBA00022729"/>
    </source>
</evidence>
<evidence type="ECO:0000256" key="1">
    <source>
        <dbReference type="ARBA" id="ARBA00004613"/>
    </source>
</evidence>
<comment type="caution">
    <text evidence="10">The sequence shown here is derived from an EMBL/GenBank/DDBJ whole genome shotgun (WGS) entry which is preliminary data.</text>
</comment>
<keyword evidence="3 7" id="KW-0732">Signal</keyword>
<dbReference type="FunFam" id="2.130.10.80:FF:000001">
    <property type="entry name" value="Aldehyde oxidase GLOX"/>
    <property type="match status" value="1"/>
</dbReference>
<reference evidence="10 11" key="1">
    <citation type="submission" date="2020-08" db="EMBL/GenBank/DDBJ databases">
        <title>Plant Genome Project.</title>
        <authorList>
            <person name="Zhang R.-G."/>
        </authorList>
    </citation>
    <scope>NUCLEOTIDE SEQUENCE [LARGE SCALE GENOMIC DNA]</scope>
    <source>
        <tissue evidence="10">Rhizome</tissue>
    </source>
</reference>
<evidence type="ECO:0000256" key="2">
    <source>
        <dbReference type="ARBA" id="ARBA00022525"/>
    </source>
</evidence>
<name>A0A8J5L0S4_ZINOF</name>
<feature type="domain" description="Galactose oxidase-like Early set" evidence="9">
    <location>
        <begin position="444"/>
        <end position="547"/>
    </location>
</feature>
<evidence type="ECO:0000259" key="9">
    <source>
        <dbReference type="Pfam" id="PF09118"/>
    </source>
</evidence>
<organism evidence="10 11">
    <name type="scientific">Zingiber officinale</name>
    <name type="common">Ginger</name>
    <name type="synonym">Amomum zingiber</name>
    <dbReference type="NCBI Taxonomy" id="94328"/>
    <lineage>
        <taxon>Eukaryota</taxon>
        <taxon>Viridiplantae</taxon>
        <taxon>Streptophyta</taxon>
        <taxon>Embryophyta</taxon>
        <taxon>Tracheophyta</taxon>
        <taxon>Spermatophyta</taxon>
        <taxon>Magnoliopsida</taxon>
        <taxon>Liliopsida</taxon>
        <taxon>Zingiberales</taxon>
        <taxon>Zingiberaceae</taxon>
        <taxon>Zingiber</taxon>
    </lineage>
</organism>
<evidence type="ECO:0000256" key="5">
    <source>
        <dbReference type="ARBA" id="ARBA00073112"/>
    </source>
</evidence>
<protein>
    <recommendedName>
        <fullName evidence="5">Aldehyde oxidase GLOX</fullName>
    </recommendedName>
    <alternativeName>
        <fullName evidence="6">Glyoxal oxidase</fullName>
    </alternativeName>
</protein>
<sequence length="548" mass="59705">MMRPKRVLVATFFLSLVVFVSTAAGGGDGEEGSWQWKVLQTSIGVSAMHMQLLRNDRVIVFDRTDFGRSNLSLPGGRCRDDPKEKALKHDCTAHSVEYDVAANTFRPLTVLTDTWCSSGSLAPDGALLQTGGYNDGERVARTFRPCDDGTCDWEESPDALSVRRWYASNQALPDGRTVIVGGRRQFNYEFFPKKSSSDSAAISFRFLAETKDAVEDNLYPFVHLNIDGNLFVFANNRAVLLDYVKNRVVRTYPPMPGGEPRNYPSTGSSVLLPLAPAPMEAEVLVCGGAPPGAYLDAKTNRTYRRALDTCGRIKITDPAAQWDMETMPGPRVMGDMVLLPSGEVLLVNGAASGTAGWELGQNPVMAPVVYRPAASAGARFEEQSEASRPRLYHSTAVLLRDGRVLIGGSNPHEGYNFSGVQFPTDLSLDAFSPSYLSFKNAALRPRITVPAPPMQLSYGERFTMEYEVGTAVEGGVRVTMVAPAFATHSFSMNQRLLFLEATEQESGDGRRRFEAVAPASGILAPPGYYMVFIVNGGVPSVGIWTHIG</sequence>
<keyword evidence="11" id="KW-1185">Reference proteome</keyword>